<accession>A0A6C0ACJ8</accession>
<sequence>MVYQIAVNKKCDKNKEVIIRYIPKTIEEEAKYGQTESEIFRTMFSQPSPWVKLLANYDRDKNEEIKNYFISQA</sequence>
<protein>
    <submittedName>
        <fullName evidence="1">Uncharacterized protein</fullName>
    </submittedName>
</protein>
<dbReference type="AlphaFoldDB" id="A0A6C0ACJ8"/>
<evidence type="ECO:0000313" key="1">
    <source>
        <dbReference type="EMBL" id="QHS77439.1"/>
    </source>
</evidence>
<dbReference type="EMBL" id="MN740548">
    <property type="protein sequence ID" value="QHS77439.1"/>
    <property type="molecule type" value="Genomic_DNA"/>
</dbReference>
<organism evidence="1">
    <name type="scientific">viral metagenome</name>
    <dbReference type="NCBI Taxonomy" id="1070528"/>
    <lineage>
        <taxon>unclassified sequences</taxon>
        <taxon>metagenomes</taxon>
        <taxon>organismal metagenomes</taxon>
    </lineage>
</organism>
<reference evidence="1" key="1">
    <citation type="journal article" date="2020" name="Nature">
        <title>Giant virus diversity and host interactions through global metagenomics.</title>
        <authorList>
            <person name="Schulz F."/>
            <person name="Roux S."/>
            <person name="Paez-Espino D."/>
            <person name="Jungbluth S."/>
            <person name="Walsh D.A."/>
            <person name="Denef V.J."/>
            <person name="McMahon K.D."/>
            <person name="Konstantinidis K.T."/>
            <person name="Eloe-Fadrosh E.A."/>
            <person name="Kyrpides N.C."/>
            <person name="Woyke T."/>
        </authorList>
    </citation>
    <scope>NUCLEOTIDE SEQUENCE</scope>
    <source>
        <strain evidence="1">GVMAG-S-1004661-13</strain>
    </source>
</reference>
<name>A0A6C0ACJ8_9ZZZZ</name>
<proteinExistence type="predicted"/>